<keyword evidence="1" id="KW-1133">Transmembrane helix</keyword>
<evidence type="ECO:0000256" key="1">
    <source>
        <dbReference type="SAM" id="Phobius"/>
    </source>
</evidence>
<evidence type="ECO:0000313" key="2">
    <source>
        <dbReference type="EMBL" id="GBC59826.1"/>
    </source>
</evidence>
<dbReference type="OrthoDB" id="5396539at2"/>
<reference evidence="3" key="1">
    <citation type="submission" date="2017-11" db="EMBL/GenBank/DDBJ databases">
        <authorList>
            <person name="Watanabe M."/>
            <person name="Kojima H."/>
        </authorList>
    </citation>
    <scope>NUCLEOTIDE SEQUENCE [LARGE SCALE GENOMIC DNA]</scope>
    <source>
        <strain evidence="3">Tokyo 01</strain>
    </source>
</reference>
<dbReference type="Pfam" id="PF04350">
    <property type="entry name" value="PilO"/>
    <property type="match status" value="1"/>
</dbReference>
<keyword evidence="1" id="KW-0812">Transmembrane</keyword>
<dbReference type="Gene3D" id="3.30.70.60">
    <property type="match status" value="1"/>
</dbReference>
<dbReference type="RefSeq" id="WP_124327305.1">
    <property type="nucleotide sequence ID" value="NZ_BEXT01000001.1"/>
</dbReference>
<keyword evidence="3" id="KW-1185">Reference proteome</keyword>
<evidence type="ECO:0000313" key="3">
    <source>
        <dbReference type="Proteomes" id="UP000288096"/>
    </source>
</evidence>
<comment type="caution">
    <text evidence="2">The sequence shown here is derived from an EMBL/GenBank/DDBJ whole genome shotgun (WGS) entry which is preliminary data.</text>
</comment>
<protein>
    <recommendedName>
        <fullName evidence="4">Pilus assembly protein PilO</fullName>
    </recommendedName>
</protein>
<name>A0A401FS88_9BACT</name>
<dbReference type="Proteomes" id="UP000288096">
    <property type="component" value="Unassembled WGS sequence"/>
</dbReference>
<dbReference type="AlphaFoldDB" id="A0A401FS88"/>
<evidence type="ECO:0008006" key="4">
    <source>
        <dbReference type="Google" id="ProtNLM"/>
    </source>
</evidence>
<feature type="transmembrane region" description="Helical" evidence="1">
    <location>
        <begin position="12"/>
        <end position="34"/>
    </location>
</feature>
<dbReference type="InterPro" id="IPR007445">
    <property type="entry name" value="PilO"/>
</dbReference>
<reference evidence="3" key="2">
    <citation type="submission" date="2019-01" db="EMBL/GenBank/DDBJ databases">
        <title>Genome sequence of Desulfonema ishimotonii strain Tokyo 01.</title>
        <authorList>
            <person name="Fukui M."/>
        </authorList>
    </citation>
    <scope>NUCLEOTIDE SEQUENCE [LARGE SCALE GENOMIC DNA]</scope>
    <source>
        <strain evidence="3">Tokyo 01</strain>
    </source>
</reference>
<dbReference type="InterPro" id="IPR014717">
    <property type="entry name" value="Transl_elong_EF1B/ribsomal_bS6"/>
</dbReference>
<accession>A0A401FS88</accession>
<keyword evidence="1" id="KW-0472">Membrane</keyword>
<sequence>MMTSGQLKAAFRAYRVFWVVAAGVLLANILFYAIAVQEKVRETEALREAYMSKRKKTSVPVEADDKLRQYIGAKQALQAFRKMLPRNNRIREIENEVTALIGRNKLTADPPVFHSDGPGEMLLWCYRAELSVTGPYAGLKQFLADIQNSPRLYCIERLSLQNRSGATEQAEMVLDLSTWMRGSMKMLPLAR</sequence>
<dbReference type="EMBL" id="BEXT01000001">
    <property type="protein sequence ID" value="GBC59826.1"/>
    <property type="molecule type" value="Genomic_DNA"/>
</dbReference>
<proteinExistence type="predicted"/>
<gene>
    <name evidence="2" type="ORF">DENIS_0767</name>
</gene>
<organism evidence="2 3">
    <name type="scientific">Desulfonema ishimotonii</name>
    <dbReference type="NCBI Taxonomy" id="45657"/>
    <lineage>
        <taxon>Bacteria</taxon>
        <taxon>Pseudomonadati</taxon>
        <taxon>Thermodesulfobacteriota</taxon>
        <taxon>Desulfobacteria</taxon>
        <taxon>Desulfobacterales</taxon>
        <taxon>Desulfococcaceae</taxon>
        <taxon>Desulfonema</taxon>
    </lineage>
</organism>